<comment type="caution">
    <text evidence="3">The sequence shown here is derived from an EMBL/GenBank/DDBJ whole genome shotgun (WGS) entry which is preliminary data.</text>
</comment>
<dbReference type="AlphaFoldDB" id="A0AAN7B3J1"/>
<keyword evidence="1" id="KW-0472">Membrane</keyword>
<reference evidence="3" key="2">
    <citation type="submission" date="2023-05" db="EMBL/GenBank/DDBJ databases">
        <authorList>
            <consortium name="Lawrence Berkeley National Laboratory"/>
            <person name="Steindorff A."/>
            <person name="Hensen N."/>
            <person name="Bonometti L."/>
            <person name="Westerberg I."/>
            <person name="Brannstrom I.O."/>
            <person name="Guillou S."/>
            <person name="Cros-Aarteil S."/>
            <person name="Calhoun S."/>
            <person name="Haridas S."/>
            <person name="Kuo A."/>
            <person name="Mondo S."/>
            <person name="Pangilinan J."/>
            <person name="Riley R."/>
            <person name="Labutti K."/>
            <person name="Andreopoulos B."/>
            <person name="Lipzen A."/>
            <person name="Chen C."/>
            <person name="Yanf M."/>
            <person name="Daum C."/>
            <person name="Ng V."/>
            <person name="Clum A."/>
            <person name="Ohm R."/>
            <person name="Martin F."/>
            <person name="Silar P."/>
            <person name="Natvig D."/>
            <person name="Lalanne C."/>
            <person name="Gautier V."/>
            <person name="Ament-Velasquez S.L."/>
            <person name="Kruys A."/>
            <person name="Hutchinson M.I."/>
            <person name="Powell A.J."/>
            <person name="Barry K."/>
            <person name="Miller A.N."/>
            <person name="Grigoriev I.V."/>
            <person name="Debuchy R."/>
            <person name="Gladieux P."/>
            <person name="Thoren M.H."/>
            <person name="Johannesson H."/>
        </authorList>
    </citation>
    <scope>NUCLEOTIDE SEQUENCE</scope>
    <source>
        <strain evidence="3">PSN293</strain>
    </source>
</reference>
<sequence>MNSHPTTNPRIVLLCDGTWCGRETGTRTNIYLLAKLFGVNIPNADTEEPCFRQYDPDAPPHKQVCVRYRHGVGLGSSFLDYLFNGVTGQDLAAECIAVYKYIVNHYTSPEHEIWMFGLSRGAYTVRCVAGMINNCGIIKRDGLDDGETDMLCQEIYKIWKSDDEINKPHSRQMRDFRRRMSWPLIGDERQGEERLTPPVRFMGLFDTVGSLGIPQLKGGVGFEWPQFHDDIVSSVVQDVCHLVSLHDRFYVFQPCLARRKGDKNQVGIDQEWIPGVHYDLGRQRFQFFRTGSGLWERLAGLIASIPILGSGKIIEPNTVLSDLALWKMLQRIDRHDLGHVLIPQSVLTSEMANLAGGMADGAGAYTHRAMVGSGDVYDRIIEYGPFGSRIGAIVLFVAGSLGLWELFFDRRDRLIPDDKANVYPLHRPDSSIPLAGSVAQLGEVTEKRYPSKTPWTWALRTGRPVP</sequence>
<gene>
    <name evidence="3" type="ORF">QBC37DRAFT_430083</name>
</gene>
<dbReference type="EMBL" id="MU858199">
    <property type="protein sequence ID" value="KAK4209603.1"/>
    <property type="molecule type" value="Genomic_DNA"/>
</dbReference>
<feature type="transmembrane region" description="Helical" evidence="1">
    <location>
        <begin position="386"/>
        <end position="407"/>
    </location>
</feature>
<keyword evidence="4" id="KW-1185">Reference proteome</keyword>
<dbReference type="PANTHER" id="PTHR33840:SF16">
    <property type="entry name" value="DUF2235 DOMAIN-CONTAINING PROTEIN"/>
    <property type="match status" value="1"/>
</dbReference>
<accession>A0AAN7B3J1</accession>
<reference evidence="3" key="1">
    <citation type="journal article" date="2023" name="Mol. Phylogenet. Evol.">
        <title>Genome-scale phylogeny and comparative genomics of the fungal order Sordariales.</title>
        <authorList>
            <person name="Hensen N."/>
            <person name="Bonometti L."/>
            <person name="Westerberg I."/>
            <person name="Brannstrom I.O."/>
            <person name="Guillou S."/>
            <person name="Cros-Aarteil S."/>
            <person name="Calhoun S."/>
            <person name="Haridas S."/>
            <person name="Kuo A."/>
            <person name="Mondo S."/>
            <person name="Pangilinan J."/>
            <person name="Riley R."/>
            <person name="LaButti K."/>
            <person name="Andreopoulos B."/>
            <person name="Lipzen A."/>
            <person name="Chen C."/>
            <person name="Yan M."/>
            <person name="Daum C."/>
            <person name="Ng V."/>
            <person name="Clum A."/>
            <person name="Steindorff A."/>
            <person name="Ohm R.A."/>
            <person name="Martin F."/>
            <person name="Silar P."/>
            <person name="Natvig D.O."/>
            <person name="Lalanne C."/>
            <person name="Gautier V."/>
            <person name="Ament-Velasquez S.L."/>
            <person name="Kruys A."/>
            <person name="Hutchinson M.I."/>
            <person name="Powell A.J."/>
            <person name="Barry K."/>
            <person name="Miller A.N."/>
            <person name="Grigoriev I.V."/>
            <person name="Debuchy R."/>
            <person name="Gladieux P."/>
            <person name="Hiltunen Thoren M."/>
            <person name="Johannesson H."/>
        </authorList>
    </citation>
    <scope>NUCLEOTIDE SEQUENCE</scope>
    <source>
        <strain evidence="3">PSN293</strain>
    </source>
</reference>
<dbReference type="PANTHER" id="PTHR33840">
    <property type="match status" value="1"/>
</dbReference>
<dbReference type="Pfam" id="PF09994">
    <property type="entry name" value="T6SS_Tle1-like_cat"/>
    <property type="match status" value="1"/>
</dbReference>
<organism evidence="3 4">
    <name type="scientific">Rhypophila decipiens</name>
    <dbReference type="NCBI Taxonomy" id="261697"/>
    <lineage>
        <taxon>Eukaryota</taxon>
        <taxon>Fungi</taxon>
        <taxon>Dikarya</taxon>
        <taxon>Ascomycota</taxon>
        <taxon>Pezizomycotina</taxon>
        <taxon>Sordariomycetes</taxon>
        <taxon>Sordariomycetidae</taxon>
        <taxon>Sordariales</taxon>
        <taxon>Naviculisporaceae</taxon>
        <taxon>Rhypophila</taxon>
    </lineage>
</organism>
<dbReference type="SUPFAM" id="SSF53474">
    <property type="entry name" value="alpha/beta-Hydrolases"/>
    <property type="match status" value="1"/>
</dbReference>
<evidence type="ECO:0000259" key="2">
    <source>
        <dbReference type="Pfam" id="PF09994"/>
    </source>
</evidence>
<dbReference type="InterPro" id="IPR018712">
    <property type="entry name" value="Tle1-like_cat"/>
</dbReference>
<keyword evidence="1" id="KW-0812">Transmembrane</keyword>
<proteinExistence type="predicted"/>
<name>A0AAN7B3J1_9PEZI</name>
<keyword evidence="1" id="KW-1133">Transmembrane helix</keyword>
<evidence type="ECO:0000256" key="1">
    <source>
        <dbReference type="SAM" id="Phobius"/>
    </source>
</evidence>
<dbReference type="InterPro" id="IPR029058">
    <property type="entry name" value="AB_hydrolase_fold"/>
</dbReference>
<dbReference type="Proteomes" id="UP001301769">
    <property type="component" value="Unassembled WGS sequence"/>
</dbReference>
<evidence type="ECO:0000313" key="4">
    <source>
        <dbReference type="Proteomes" id="UP001301769"/>
    </source>
</evidence>
<evidence type="ECO:0000313" key="3">
    <source>
        <dbReference type="EMBL" id="KAK4209603.1"/>
    </source>
</evidence>
<protein>
    <recommendedName>
        <fullName evidence="2">T6SS Phospholipase effector Tle1-like catalytic domain-containing protein</fullName>
    </recommendedName>
</protein>
<feature type="domain" description="T6SS Phospholipase effector Tle1-like catalytic" evidence="2">
    <location>
        <begin position="10"/>
        <end position="281"/>
    </location>
</feature>